<organism evidence="1 2">
    <name type="scientific">Trifolium medium</name>
    <dbReference type="NCBI Taxonomy" id="97028"/>
    <lineage>
        <taxon>Eukaryota</taxon>
        <taxon>Viridiplantae</taxon>
        <taxon>Streptophyta</taxon>
        <taxon>Embryophyta</taxon>
        <taxon>Tracheophyta</taxon>
        <taxon>Spermatophyta</taxon>
        <taxon>Magnoliopsida</taxon>
        <taxon>eudicotyledons</taxon>
        <taxon>Gunneridae</taxon>
        <taxon>Pentapetalae</taxon>
        <taxon>rosids</taxon>
        <taxon>fabids</taxon>
        <taxon>Fabales</taxon>
        <taxon>Fabaceae</taxon>
        <taxon>Papilionoideae</taxon>
        <taxon>50 kb inversion clade</taxon>
        <taxon>NPAAA clade</taxon>
        <taxon>Hologalegina</taxon>
        <taxon>IRL clade</taxon>
        <taxon>Trifolieae</taxon>
        <taxon>Trifolium</taxon>
    </lineage>
</organism>
<keyword evidence="2" id="KW-1185">Reference proteome</keyword>
<feature type="non-terminal residue" evidence="1">
    <location>
        <position position="1"/>
    </location>
</feature>
<protein>
    <submittedName>
        <fullName evidence="1">Uncharacterized protein</fullName>
    </submittedName>
</protein>
<proteinExistence type="predicted"/>
<accession>A0A392SCN6</accession>
<dbReference type="AlphaFoldDB" id="A0A392SCN6"/>
<sequence length="89" mass="9749">TTDDCSSGVQSSGPTPFLLSAIPSVGESSRSLLEADREVDRASDTHSGYMGSGVKFWHAVNRCSEIFYSNCYSTITLRLINNNKQQEIN</sequence>
<dbReference type="EMBL" id="LXQA010351057">
    <property type="protein sequence ID" value="MCI45964.1"/>
    <property type="molecule type" value="Genomic_DNA"/>
</dbReference>
<reference evidence="1 2" key="1">
    <citation type="journal article" date="2018" name="Front. Plant Sci.">
        <title>Red Clover (Trifolium pratense) and Zigzag Clover (T. medium) - A Picture of Genomic Similarities and Differences.</title>
        <authorList>
            <person name="Dluhosova J."/>
            <person name="Istvanek J."/>
            <person name="Nedelnik J."/>
            <person name="Repkova J."/>
        </authorList>
    </citation>
    <scope>NUCLEOTIDE SEQUENCE [LARGE SCALE GENOMIC DNA]</scope>
    <source>
        <strain evidence="2">cv. 10/8</strain>
        <tissue evidence="1">Leaf</tissue>
    </source>
</reference>
<dbReference type="Proteomes" id="UP000265520">
    <property type="component" value="Unassembled WGS sequence"/>
</dbReference>
<comment type="caution">
    <text evidence="1">The sequence shown here is derived from an EMBL/GenBank/DDBJ whole genome shotgun (WGS) entry which is preliminary data.</text>
</comment>
<evidence type="ECO:0000313" key="2">
    <source>
        <dbReference type="Proteomes" id="UP000265520"/>
    </source>
</evidence>
<evidence type="ECO:0000313" key="1">
    <source>
        <dbReference type="EMBL" id="MCI45964.1"/>
    </source>
</evidence>
<name>A0A392SCN6_9FABA</name>